<feature type="domain" description="DH" evidence="2">
    <location>
        <begin position="633"/>
        <end position="826"/>
    </location>
</feature>
<protein>
    <recommendedName>
        <fullName evidence="2">DH domain-containing protein</fullName>
    </recommendedName>
</protein>
<feature type="compositionally biased region" description="Low complexity" evidence="1">
    <location>
        <begin position="1135"/>
        <end position="1152"/>
    </location>
</feature>
<evidence type="ECO:0000313" key="4">
    <source>
        <dbReference type="Proteomes" id="UP000494165"/>
    </source>
</evidence>
<feature type="region of interest" description="Disordered" evidence="1">
    <location>
        <begin position="327"/>
        <end position="354"/>
    </location>
</feature>
<dbReference type="GO" id="GO:0005085">
    <property type="term" value="F:guanyl-nucleotide exchange factor activity"/>
    <property type="evidence" value="ECO:0007669"/>
    <property type="project" value="InterPro"/>
</dbReference>
<dbReference type="SUPFAM" id="SSF48065">
    <property type="entry name" value="DBL homology domain (DH-domain)"/>
    <property type="match status" value="1"/>
</dbReference>
<reference evidence="3 4" key="1">
    <citation type="submission" date="2020-04" db="EMBL/GenBank/DDBJ databases">
        <authorList>
            <person name="Alioto T."/>
            <person name="Alioto T."/>
            <person name="Gomez Garrido J."/>
        </authorList>
    </citation>
    <scope>NUCLEOTIDE SEQUENCE [LARGE SCALE GENOMIC DNA]</scope>
</reference>
<dbReference type="GO" id="GO:0030424">
    <property type="term" value="C:axon"/>
    <property type="evidence" value="ECO:0007669"/>
    <property type="project" value="TreeGrafter"/>
</dbReference>
<evidence type="ECO:0000256" key="1">
    <source>
        <dbReference type="SAM" id="MobiDB-lite"/>
    </source>
</evidence>
<dbReference type="Proteomes" id="UP000494165">
    <property type="component" value="Unassembled WGS sequence"/>
</dbReference>
<feature type="compositionally biased region" description="Basic and acidic residues" evidence="1">
    <location>
        <begin position="115"/>
        <end position="129"/>
    </location>
</feature>
<dbReference type="PROSITE" id="PS50010">
    <property type="entry name" value="DH_2"/>
    <property type="match status" value="1"/>
</dbReference>
<dbReference type="OrthoDB" id="5585231at2759"/>
<feature type="region of interest" description="Disordered" evidence="1">
    <location>
        <begin position="103"/>
        <end position="166"/>
    </location>
</feature>
<dbReference type="GO" id="GO:0007266">
    <property type="term" value="P:Rho protein signal transduction"/>
    <property type="evidence" value="ECO:0007669"/>
    <property type="project" value="TreeGrafter"/>
</dbReference>
<gene>
    <name evidence="3" type="ORF">CLODIP_2_CD15045</name>
</gene>
<feature type="compositionally biased region" description="Polar residues" evidence="1">
    <location>
        <begin position="49"/>
        <end position="59"/>
    </location>
</feature>
<proteinExistence type="predicted"/>
<feature type="compositionally biased region" description="Polar residues" evidence="1">
    <location>
        <begin position="496"/>
        <end position="505"/>
    </location>
</feature>
<feature type="region of interest" description="Disordered" evidence="1">
    <location>
        <begin position="490"/>
        <end position="511"/>
    </location>
</feature>
<dbReference type="GO" id="GO:0043542">
    <property type="term" value="P:endothelial cell migration"/>
    <property type="evidence" value="ECO:0007669"/>
    <property type="project" value="TreeGrafter"/>
</dbReference>
<dbReference type="SMART" id="SM00325">
    <property type="entry name" value="RhoGEF"/>
    <property type="match status" value="1"/>
</dbReference>
<feature type="compositionally biased region" description="Polar residues" evidence="1">
    <location>
        <begin position="1153"/>
        <end position="1172"/>
    </location>
</feature>
<dbReference type="InterPro" id="IPR035899">
    <property type="entry name" value="DBL_dom_sf"/>
</dbReference>
<organism evidence="3 4">
    <name type="scientific">Cloeon dipterum</name>
    <dbReference type="NCBI Taxonomy" id="197152"/>
    <lineage>
        <taxon>Eukaryota</taxon>
        <taxon>Metazoa</taxon>
        <taxon>Ecdysozoa</taxon>
        <taxon>Arthropoda</taxon>
        <taxon>Hexapoda</taxon>
        <taxon>Insecta</taxon>
        <taxon>Pterygota</taxon>
        <taxon>Palaeoptera</taxon>
        <taxon>Ephemeroptera</taxon>
        <taxon>Pisciforma</taxon>
        <taxon>Baetidae</taxon>
        <taxon>Cloeon</taxon>
    </lineage>
</organism>
<dbReference type="GO" id="GO:0005886">
    <property type="term" value="C:plasma membrane"/>
    <property type="evidence" value="ECO:0007669"/>
    <property type="project" value="TreeGrafter"/>
</dbReference>
<feature type="compositionally biased region" description="Low complexity" evidence="1">
    <location>
        <begin position="1447"/>
        <end position="1456"/>
    </location>
</feature>
<feature type="region of interest" description="Disordered" evidence="1">
    <location>
        <begin position="1076"/>
        <end position="1201"/>
    </location>
</feature>
<dbReference type="EMBL" id="CADEPI010000087">
    <property type="protein sequence ID" value="CAB3373596.1"/>
    <property type="molecule type" value="Genomic_DNA"/>
</dbReference>
<dbReference type="Gene3D" id="1.20.900.10">
    <property type="entry name" value="Dbl homology (DH) domain"/>
    <property type="match status" value="1"/>
</dbReference>
<dbReference type="InterPro" id="IPR040181">
    <property type="entry name" value="PKHG5/7"/>
</dbReference>
<comment type="caution">
    <text evidence="3">The sequence shown here is derived from an EMBL/GenBank/DDBJ whole genome shotgun (WGS) entry which is preliminary data.</text>
</comment>
<dbReference type="Pfam" id="PF00621">
    <property type="entry name" value="RhoGEF"/>
    <property type="match status" value="1"/>
</dbReference>
<evidence type="ECO:0000313" key="3">
    <source>
        <dbReference type="EMBL" id="CAB3373596.1"/>
    </source>
</evidence>
<dbReference type="PANTHER" id="PTHR13217">
    <property type="entry name" value="PLECKSTRIN HOMOLOGY DOMAIN-CONTAINING FAMILY G MEMBER 7"/>
    <property type="match status" value="1"/>
</dbReference>
<feature type="region of interest" description="Disordered" evidence="1">
    <location>
        <begin position="1409"/>
        <end position="1470"/>
    </location>
</feature>
<keyword evidence="4" id="KW-1185">Reference proteome</keyword>
<feature type="region of interest" description="Disordered" evidence="1">
    <location>
        <begin position="209"/>
        <end position="281"/>
    </location>
</feature>
<dbReference type="Gene3D" id="2.30.29.30">
    <property type="entry name" value="Pleckstrin-homology domain (PH domain)/Phosphotyrosine-binding domain (PTB)"/>
    <property type="match status" value="1"/>
</dbReference>
<dbReference type="SUPFAM" id="SSF50729">
    <property type="entry name" value="PH domain-like"/>
    <property type="match status" value="1"/>
</dbReference>
<sequence>MAEQAGGGRLKSVVKRLLPKSMVKEHGEFSLDGEDEVKDTVGDLPHSESGFSRTARRSSLQRAHSFILDKGVKAKSRWSKFSASTLDLSTFSSHDLEVQVTSGGRLRLGSAPDFETERLSEKSSSETKTLKGGKQKSGEKESGEKKRFAKRAKASATNQQQLTNSSADLSLSTLSLGEQQVCAVAEAPAREGTDAEAAGRSSQCWLGRRTVRALSETTVEPKETRSGAPSPNQHDWGRRMLGSLRRKKPRPPPQPPPKATTPVAAADSFESDVQDEPQCVGSPSMHEDFLRATMRIFLVVSPPVGGRMNQARSRSLTHLDALDGARAGEAGSRSAGGTAAVPSTDASPCATPGRDFQHSALEAAAALLRQPPPTPSMDDLNQRLVVPSNDPSRDRRRTLARSQVSSSEFFSISFEGVEVEENLRTEFIPATKGMLLVDALAEACDRRKLEINSMDVFLDTNRKPLHISAVDTHSLGGKHLLICAKGSGPSRLARNPSCTSQPSLRKTSGGSYKGKGTRFFSASTEDATYAAEQHGHFEFKIPLSKQSSSKQPWSSIFGANKQQQQDNKCMDLLVDQLNIFSRFGCVDKSCSVPSSMSSSTCDHERFFLNLYDMEDDWRDLVHGCEDLSEKIVQQQTAIWELVQTELSYIHILGVVRDLFIACLRHLQAENLLEHVDPSRLFSNISDIYLVNVSFWLNHIQPMVDRSRATKQLFNPSLMLAGFLKFDELFAPYTRYCSDQQDQCQQYCRENMQTSELFMAYLAWCEAQRECKRLRLLDILVKPMQRLTKYSLLLKAILKNTDDTDQRMDLLLMIKHVDHFVSSVNTSLRMQQDEEKLRVIAARINSYEVMQEIKDDDLEKLVKAHSELNLNTPMPGCTSSQFRQLVFEGGLILKEHAKSKVTKTEVHGLLFTDILLLSKVTNAGKKQPENYKVVRQPFVVDRLQMVDIVRDSQPGLGVVYLNEYQTTVAAFTLFSNDKATSIKVWAEKIRKTQHAYKQAKSAAKAAETAAALAAGMMHPDMTDDGIEDTGHYLAFSSRSQSSSRMLSLNHSQSICSESMEITDASSFNQSRGVSLEMEAGRGSSISSDEGSSGGELKLTFTPPHGNTPSPRIEKRSPMRSPNMLGVQHIRHGGGQSLPNLSLSESPSSGMTSPVNLPQKGTNSLLSVPTSKGLSPQRGVSYPPPSPRALRRSYAVPQSRNPPLMKSRHVLGVRSANDSDAAADSLLINEISTSKECSSSSNLKFEEESPGMRAYRQVFNAKRQVRTADGRRYHTAGVIDDLKKLDIKDASIHKRLSWNCGANSAGMQPLGACARNSTVSADSVQSSSGVSSSTGSQPLLYQNESTDSKIMAQAEGQPPTSPLPALKVCPATPLLKAVEDELGALESDTNMFSTVEDIVEAFNIEVIQNMGSTESGSEPNFAHQLPPSVSPAVRRSECSLSGPPPIVPPRSRNNSSNSDKSDLCSKMDSTDV</sequence>
<feature type="region of interest" description="Disordered" evidence="1">
    <location>
        <begin position="29"/>
        <end position="59"/>
    </location>
</feature>
<evidence type="ECO:0000259" key="2">
    <source>
        <dbReference type="PROSITE" id="PS50010"/>
    </source>
</evidence>
<name>A0A8S1CSR5_9INSE</name>
<dbReference type="InterPro" id="IPR000219">
    <property type="entry name" value="DH_dom"/>
</dbReference>
<accession>A0A8S1CSR5</accession>
<dbReference type="GO" id="GO:0030139">
    <property type="term" value="C:endocytic vesicle"/>
    <property type="evidence" value="ECO:0007669"/>
    <property type="project" value="TreeGrafter"/>
</dbReference>
<feature type="compositionally biased region" description="Basic and acidic residues" evidence="1">
    <location>
        <begin position="1457"/>
        <end position="1470"/>
    </location>
</feature>
<dbReference type="InterPro" id="IPR011993">
    <property type="entry name" value="PH-like_dom_sf"/>
</dbReference>
<feature type="compositionally biased region" description="Basic and acidic residues" evidence="1">
    <location>
        <begin position="136"/>
        <end position="146"/>
    </location>
</feature>
<feature type="compositionally biased region" description="Low complexity" evidence="1">
    <location>
        <begin position="1079"/>
        <end position="1089"/>
    </location>
</feature>
<dbReference type="CDD" id="cd00160">
    <property type="entry name" value="RhoGEF"/>
    <property type="match status" value="1"/>
</dbReference>
<feature type="compositionally biased region" description="Low complexity" evidence="1">
    <location>
        <begin position="327"/>
        <end position="340"/>
    </location>
</feature>
<dbReference type="PANTHER" id="PTHR13217:SF11">
    <property type="entry name" value="PLECKSTRIN HOMOLOGY DOMAIN-CONTAINING FAMILY G MEMBER 5"/>
    <property type="match status" value="1"/>
</dbReference>
<feature type="region of interest" description="Disordered" evidence="1">
    <location>
        <begin position="370"/>
        <end position="397"/>
    </location>
</feature>